<evidence type="ECO:0008006" key="3">
    <source>
        <dbReference type="Google" id="ProtNLM"/>
    </source>
</evidence>
<gene>
    <name evidence="1" type="ORF">FHS67_006223</name>
</gene>
<comment type="caution">
    <text evidence="1">The sequence shown here is derived from an EMBL/GenBank/DDBJ whole genome shotgun (WGS) entry which is preliminary data.</text>
</comment>
<sequence>MFFFDTVSRKGRPPLLGVGRLGPEVYAYYALDLKERLQTDIPPTWKQPIERDALELLTKLSYGKCPFCERAGVGLQPYRFRPPAYASPMQRPEDKECYLWLAHRWDNFFPICEECLPQDKAFFPVDGPRAKGPTISSQLMSGPALELDERRCSIIRARYSARPLPFT</sequence>
<protein>
    <recommendedName>
        <fullName evidence="3">TniQ</fullName>
    </recommendedName>
</protein>
<reference evidence="1 2" key="1">
    <citation type="submission" date="2020-08" db="EMBL/GenBank/DDBJ databases">
        <title>Genomic Encyclopedia of Type Strains, Phase IV (KMG-IV): sequencing the most valuable type-strain genomes for metagenomic binning, comparative biology and taxonomic classification.</title>
        <authorList>
            <person name="Goeker M."/>
        </authorList>
    </citation>
    <scope>NUCLEOTIDE SEQUENCE [LARGE SCALE GENOMIC DNA]</scope>
    <source>
        <strain evidence="1 2">DSM 10368</strain>
    </source>
</reference>
<organism evidence="1 2">
    <name type="scientific">Aminobacter aminovorans</name>
    <name type="common">Chelatobacter heintzii</name>
    <dbReference type="NCBI Taxonomy" id="83263"/>
    <lineage>
        <taxon>Bacteria</taxon>
        <taxon>Pseudomonadati</taxon>
        <taxon>Pseudomonadota</taxon>
        <taxon>Alphaproteobacteria</taxon>
        <taxon>Hyphomicrobiales</taxon>
        <taxon>Phyllobacteriaceae</taxon>
        <taxon>Aminobacter</taxon>
    </lineage>
</organism>
<accession>A0ABR6HH32</accession>
<keyword evidence="2" id="KW-1185">Reference proteome</keyword>
<proteinExistence type="predicted"/>
<name>A0ABR6HH32_AMIAI</name>
<dbReference type="Proteomes" id="UP000577697">
    <property type="component" value="Unassembled WGS sequence"/>
</dbReference>
<evidence type="ECO:0000313" key="1">
    <source>
        <dbReference type="EMBL" id="MBB3709864.1"/>
    </source>
</evidence>
<evidence type="ECO:0000313" key="2">
    <source>
        <dbReference type="Proteomes" id="UP000577697"/>
    </source>
</evidence>
<dbReference type="EMBL" id="JACICB010000037">
    <property type="protein sequence ID" value="MBB3709864.1"/>
    <property type="molecule type" value="Genomic_DNA"/>
</dbReference>